<protein>
    <submittedName>
        <fullName evidence="1">Uncharacterized protein</fullName>
    </submittedName>
</protein>
<dbReference type="AlphaFoldDB" id="A0AAW1VJ45"/>
<reference evidence="1 2" key="1">
    <citation type="submission" date="2023-03" db="EMBL/GenBank/DDBJ databases">
        <title>Genome insight into feeding habits of ladybird beetles.</title>
        <authorList>
            <person name="Li H.-S."/>
            <person name="Huang Y.-H."/>
            <person name="Pang H."/>
        </authorList>
    </citation>
    <scope>NUCLEOTIDE SEQUENCE [LARGE SCALE GENOMIC DNA]</scope>
    <source>
        <strain evidence="1">SYSU_2023b</strain>
        <tissue evidence="1">Whole body</tissue>
    </source>
</reference>
<proteinExistence type="predicted"/>
<comment type="caution">
    <text evidence="1">The sequence shown here is derived from an EMBL/GenBank/DDBJ whole genome shotgun (WGS) entry which is preliminary data.</text>
</comment>
<organism evidence="1 2">
    <name type="scientific">Henosepilachna vigintioctopunctata</name>
    <dbReference type="NCBI Taxonomy" id="420089"/>
    <lineage>
        <taxon>Eukaryota</taxon>
        <taxon>Metazoa</taxon>
        <taxon>Ecdysozoa</taxon>
        <taxon>Arthropoda</taxon>
        <taxon>Hexapoda</taxon>
        <taxon>Insecta</taxon>
        <taxon>Pterygota</taxon>
        <taxon>Neoptera</taxon>
        <taxon>Endopterygota</taxon>
        <taxon>Coleoptera</taxon>
        <taxon>Polyphaga</taxon>
        <taxon>Cucujiformia</taxon>
        <taxon>Coccinelloidea</taxon>
        <taxon>Coccinellidae</taxon>
        <taxon>Epilachninae</taxon>
        <taxon>Epilachnini</taxon>
        <taxon>Henosepilachna</taxon>
    </lineage>
</organism>
<accession>A0AAW1VJ45</accession>
<dbReference type="EMBL" id="JARQZJ010000135">
    <property type="protein sequence ID" value="KAK9892529.1"/>
    <property type="molecule type" value="Genomic_DNA"/>
</dbReference>
<evidence type="ECO:0000313" key="2">
    <source>
        <dbReference type="Proteomes" id="UP001431783"/>
    </source>
</evidence>
<dbReference type="Proteomes" id="UP001431783">
    <property type="component" value="Unassembled WGS sequence"/>
</dbReference>
<evidence type="ECO:0000313" key="1">
    <source>
        <dbReference type="EMBL" id="KAK9892529.1"/>
    </source>
</evidence>
<keyword evidence="2" id="KW-1185">Reference proteome</keyword>
<gene>
    <name evidence="1" type="ORF">WA026_020514</name>
</gene>
<name>A0AAW1VJ45_9CUCU</name>
<sequence length="856" mass="97543">MEESIKPISNVHIDHSILMESINKLDGDALQNFQDAIMGYVNYYYGNFIEVNLRTDPQFCHLFGNKISGKPVPSGKNNIKPKKLLDKVEGKSKMIKKTSKTFFENVAHVKEISANNLGSSFLKKDLKLSRCINENQQVYKKLSSIVPDQNNNIQCDEKNNSNQRIFFILKPQIENPIKASNNLSDKDMHSRDSNENIQQNEIYFSNSDYNEKNCDKNLSITFRNLDNQKEVQKGQKNMIICKNKMKLGTENKRNLLKANTKKKMRSQNAFEIEKYLRIEDLKKIERYKYNSGGQLKFCKKSFKKKCIYNFEGKEKNGSVQKVKITDKKDIPLKLRKLDLKRDSILCDAEKNIDSETNVVVGSTLNNLSLENEVSTTVDCNTNGISEVGKGLISQKIKEDKNVERSINIVQTSKTGLGNTICIENEDKQKSKPHRKQIIVDSLKIKNCMGGIHIFNSTSSLEIIGFPHKNDISIKNDKVFKNNSIKMVDRSGKGIEAITKEEYIKKYFEIDGQGLEKVTVNKEQNVSVECIYCNLNFSEITPGNLAKQIKTEHIRNNEIEKSVNYLTDVSPDAMSFNMKDSNHINSKNFSNVHDKVSSRKEIILQGSNESSSNSTKTSGDQNYHNSYVGPMKKYSSEPYAAESSIQLEDKMKTCEYSLLGVADEKTNESGVITVSRKYLNELNINSDLNLGTRSNTNLELDNKQFENIQQNANSVTYKIEEVSSIQLKKETITHLDQPETKNSPGSLKNTLKANIENKLSLNEISIRRSSLRNKTGTMLKKDVENHMLVKITYDKENLKKNNLLCKGQTVFDANEKFSKNGDTKENIDNGQTKTNFSYNLRSSFTKENTKILKKKNE</sequence>